<organism evidence="5 6">
    <name type="scientific">Aestuariirhabdus litorea</name>
    <dbReference type="NCBI Taxonomy" id="2528527"/>
    <lineage>
        <taxon>Bacteria</taxon>
        <taxon>Pseudomonadati</taxon>
        <taxon>Pseudomonadota</taxon>
        <taxon>Gammaproteobacteria</taxon>
        <taxon>Oceanospirillales</taxon>
        <taxon>Aestuariirhabdaceae</taxon>
        <taxon>Aestuariirhabdus</taxon>
    </lineage>
</organism>
<sequence>MMLLNNAHSAEQLLKRMANRNRLMVLCTLMDQELSVGELNQRVPLSQSALSQHLSVLRDAGLVATRKEAQTVYYRVDDPRVGKILDALYSIFCQ</sequence>
<dbReference type="InterPro" id="IPR036390">
    <property type="entry name" value="WH_DNA-bd_sf"/>
</dbReference>
<dbReference type="NCBIfam" id="NF033788">
    <property type="entry name" value="HTH_metalloreg"/>
    <property type="match status" value="1"/>
</dbReference>
<name>A0A3P3VS54_9GAMM</name>
<dbReference type="PROSITE" id="PS50987">
    <property type="entry name" value="HTH_ARSR_2"/>
    <property type="match status" value="1"/>
</dbReference>
<dbReference type="GO" id="GO:0003677">
    <property type="term" value="F:DNA binding"/>
    <property type="evidence" value="ECO:0007669"/>
    <property type="project" value="UniProtKB-KW"/>
</dbReference>
<dbReference type="InterPro" id="IPR001845">
    <property type="entry name" value="HTH_ArsR_DNA-bd_dom"/>
</dbReference>
<keyword evidence="6" id="KW-1185">Reference proteome</keyword>
<accession>A0A3P3VS54</accession>
<dbReference type="PRINTS" id="PR00778">
    <property type="entry name" value="HTHARSR"/>
</dbReference>
<dbReference type="GO" id="GO:0003700">
    <property type="term" value="F:DNA-binding transcription factor activity"/>
    <property type="evidence" value="ECO:0007669"/>
    <property type="project" value="InterPro"/>
</dbReference>
<keyword evidence="2" id="KW-0238">DNA-binding</keyword>
<dbReference type="SUPFAM" id="SSF46785">
    <property type="entry name" value="Winged helix' DNA-binding domain"/>
    <property type="match status" value="1"/>
</dbReference>
<reference evidence="5 6" key="2">
    <citation type="submission" date="2018-12" db="EMBL/GenBank/DDBJ databases">
        <title>Simiduia agarivorans gen. nov., sp. nov., a marine, agarolytic bacterium isolated from shallow coastal water from Keelung, Taiwan.</title>
        <authorList>
            <person name="Shieh W.Y."/>
        </authorList>
    </citation>
    <scope>NUCLEOTIDE SEQUENCE [LARGE SCALE GENOMIC DNA]</scope>
    <source>
        <strain evidence="5 6">GTF-13</strain>
    </source>
</reference>
<protein>
    <submittedName>
        <fullName evidence="5">Transcriptional regulator</fullName>
    </submittedName>
</protein>
<reference evidence="5 6" key="1">
    <citation type="submission" date="2018-08" db="EMBL/GenBank/DDBJ databases">
        <authorList>
            <person name="Khan S.A."/>
        </authorList>
    </citation>
    <scope>NUCLEOTIDE SEQUENCE [LARGE SCALE GENOMIC DNA]</scope>
    <source>
        <strain evidence="5 6">GTF-13</strain>
    </source>
</reference>
<dbReference type="Gene3D" id="1.10.10.10">
    <property type="entry name" value="Winged helix-like DNA-binding domain superfamily/Winged helix DNA-binding domain"/>
    <property type="match status" value="1"/>
</dbReference>
<keyword evidence="1" id="KW-0805">Transcription regulation</keyword>
<dbReference type="InterPro" id="IPR036388">
    <property type="entry name" value="WH-like_DNA-bd_sf"/>
</dbReference>
<evidence type="ECO:0000259" key="4">
    <source>
        <dbReference type="PROSITE" id="PS50987"/>
    </source>
</evidence>
<evidence type="ECO:0000313" key="5">
    <source>
        <dbReference type="EMBL" id="RRJ85460.1"/>
    </source>
</evidence>
<dbReference type="Pfam" id="PF01022">
    <property type="entry name" value="HTH_5"/>
    <property type="match status" value="1"/>
</dbReference>
<keyword evidence="3" id="KW-0804">Transcription</keyword>
<proteinExistence type="predicted"/>
<dbReference type="PANTHER" id="PTHR33154">
    <property type="entry name" value="TRANSCRIPTIONAL REGULATOR, ARSR FAMILY"/>
    <property type="match status" value="1"/>
</dbReference>
<dbReference type="Proteomes" id="UP000280792">
    <property type="component" value="Unassembled WGS sequence"/>
</dbReference>
<dbReference type="InterPro" id="IPR011991">
    <property type="entry name" value="ArsR-like_HTH"/>
</dbReference>
<dbReference type="PANTHER" id="PTHR33154:SF28">
    <property type="entry name" value="HTH-TYPE TRANSCRIPTIONAL REGULATOR YGAV-RELATED"/>
    <property type="match status" value="1"/>
</dbReference>
<feature type="domain" description="HTH arsR-type" evidence="4">
    <location>
        <begin position="2"/>
        <end position="94"/>
    </location>
</feature>
<evidence type="ECO:0000313" key="6">
    <source>
        <dbReference type="Proteomes" id="UP000280792"/>
    </source>
</evidence>
<dbReference type="InterPro" id="IPR051081">
    <property type="entry name" value="HTH_MetalResp_TranReg"/>
</dbReference>
<comment type="caution">
    <text evidence="5">The sequence shown here is derived from an EMBL/GenBank/DDBJ whole genome shotgun (WGS) entry which is preliminary data.</text>
</comment>
<dbReference type="SMART" id="SM00418">
    <property type="entry name" value="HTH_ARSR"/>
    <property type="match status" value="1"/>
</dbReference>
<evidence type="ECO:0000256" key="2">
    <source>
        <dbReference type="ARBA" id="ARBA00023125"/>
    </source>
</evidence>
<dbReference type="EMBL" id="QWEZ01000001">
    <property type="protein sequence ID" value="RRJ85460.1"/>
    <property type="molecule type" value="Genomic_DNA"/>
</dbReference>
<gene>
    <name evidence="5" type="ORF">D0544_06335</name>
</gene>
<dbReference type="AlphaFoldDB" id="A0A3P3VS54"/>
<evidence type="ECO:0000256" key="1">
    <source>
        <dbReference type="ARBA" id="ARBA00023015"/>
    </source>
</evidence>
<evidence type="ECO:0000256" key="3">
    <source>
        <dbReference type="ARBA" id="ARBA00023163"/>
    </source>
</evidence>
<dbReference type="CDD" id="cd00090">
    <property type="entry name" value="HTH_ARSR"/>
    <property type="match status" value="1"/>
</dbReference>